<gene>
    <name evidence="1" type="ORF">Taro_054869</name>
</gene>
<protein>
    <submittedName>
        <fullName evidence="1">Uncharacterized protein</fullName>
    </submittedName>
</protein>
<evidence type="ECO:0000313" key="2">
    <source>
        <dbReference type="Proteomes" id="UP000652761"/>
    </source>
</evidence>
<evidence type="ECO:0000313" key="1">
    <source>
        <dbReference type="EMBL" id="MQM21824.1"/>
    </source>
</evidence>
<reference evidence="1" key="1">
    <citation type="submission" date="2017-07" db="EMBL/GenBank/DDBJ databases">
        <title>Taro Niue Genome Assembly and Annotation.</title>
        <authorList>
            <person name="Atibalentja N."/>
            <person name="Keating K."/>
            <person name="Fields C.J."/>
        </authorList>
    </citation>
    <scope>NUCLEOTIDE SEQUENCE</scope>
    <source>
        <strain evidence="1">Niue_2</strain>
        <tissue evidence="1">Leaf</tissue>
    </source>
</reference>
<comment type="caution">
    <text evidence="1">The sequence shown here is derived from an EMBL/GenBank/DDBJ whole genome shotgun (WGS) entry which is preliminary data.</text>
</comment>
<name>A0A843XPU2_COLES</name>
<sequence length="85" mass="9719">GLLMDADMRSTQRIVLACQQVAQLLEKALEATKEIKKETNQNGKRRYNHGKKANQQVMWPRSVGEELVHAYVVATRDISYETALF</sequence>
<keyword evidence="2" id="KW-1185">Reference proteome</keyword>
<dbReference type="Proteomes" id="UP000652761">
    <property type="component" value="Unassembled WGS sequence"/>
</dbReference>
<dbReference type="EMBL" id="NMUH01011631">
    <property type="protein sequence ID" value="MQM21824.1"/>
    <property type="molecule type" value="Genomic_DNA"/>
</dbReference>
<feature type="non-terminal residue" evidence="1">
    <location>
        <position position="85"/>
    </location>
</feature>
<organism evidence="1 2">
    <name type="scientific">Colocasia esculenta</name>
    <name type="common">Wild taro</name>
    <name type="synonym">Arum esculentum</name>
    <dbReference type="NCBI Taxonomy" id="4460"/>
    <lineage>
        <taxon>Eukaryota</taxon>
        <taxon>Viridiplantae</taxon>
        <taxon>Streptophyta</taxon>
        <taxon>Embryophyta</taxon>
        <taxon>Tracheophyta</taxon>
        <taxon>Spermatophyta</taxon>
        <taxon>Magnoliopsida</taxon>
        <taxon>Liliopsida</taxon>
        <taxon>Araceae</taxon>
        <taxon>Aroideae</taxon>
        <taxon>Colocasieae</taxon>
        <taxon>Colocasia</taxon>
    </lineage>
</organism>
<dbReference type="AlphaFoldDB" id="A0A843XPU2"/>
<proteinExistence type="predicted"/>
<accession>A0A843XPU2</accession>